<evidence type="ECO:0000313" key="1">
    <source>
        <dbReference type="EMBL" id="CAK62898.1"/>
    </source>
</evidence>
<sequence length="148" mass="17597">MNQQRSKEYPLRFKKDTQKIDLLKIGIVQNLEYLQEKKHNTIYSIESVNSFWEPAVLSHLARIELEKFIQNNITLYRYLENSRSYAQSEGIDNDLSNQQICSELLIYYCLYKMIESQLPKGSRPLRSHLLQNPMNKLLNIPISYRLKN</sequence>
<gene>
    <name evidence="1" type="ORF">GSPATT00032750001</name>
</gene>
<protein>
    <submittedName>
        <fullName evidence="1">Uncharacterized protein</fullName>
    </submittedName>
</protein>
<accession>A0BWI1</accession>
<dbReference type="EMBL" id="CT868022">
    <property type="protein sequence ID" value="CAK62898.1"/>
    <property type="molecule type" value="Genomic_DNA"/>
</dbReference>
<organism evidence="1 2">
    <name type="scientific">Paramecium tetraurelia</name>
    <dbReference type="NCBI Taxonomy" id="5888"/>
    <lineage>
        <taxon>Eukaryota</taxon>
        <taxon>Sar</taxon>
        <taxon>Alveolata</taxon>
        <taxon>Ciliophora</taxon>
        <taxon>Intramacronucleata</taxon>
        <taxon>Oligohymenophorea</taxon>
        <taxon>Peniculida</taxon>
        <taxon>Parameciidae</taxon>
        <taxon>Paramecium</taxon>
    </lineage>
</organism>
<reference evidence="1 2" key="1">
    <citation type="journal article" date="2006" name="Nature">
        <title>Global trends of whole-genome duplications revealed by the ciliate Paramecium tetraurelia.</title>
        <authorList>
            <consortium name="Genoscope"/>
            <person name="Aury J.-M."/>
            <person name="Jaillon O."/>
            <person name="Duret L."/>
            <person name="Noel B."/>
            <person name="Jubin C."/>
            <person name="Porcel B.M."/>
            <person name="Segurens B."/>
            <person name="Daubin V."/>
            <person name="Anthouard V."/>
            <person name="Aiach N."/>
            <person name="Arnaiz O."/>
            <person name="Billaut A."/>
            <person name="Beisson J."/>
            <person name="Blanc I."/>
            <person name="Bouhouche K."/>
            <person name="Camara F."/>
            <person name="Duharcourt S."/>
            <person name="Guigo R."/>
            <person name="Gogendeau D."/>
            <person name="Katinka M."/>
            <person name="Keller A.-M."/>
            <person name="Kissmehl R."/>
            <person name="Klotz C."/>
            <person name="Koll F."/>
            <person name="Le Moue A."/>
            <person name="Lepere C."/>
            <person name="Malinsky S."/>
            <person name="Nowacki M."/>
            <person name="Nowak J.K."/>
            <person name="Plattner H."/>
            <person name="Poulain J."/>
            <person name="Ruiz F."/>
            <person name="Serrano V."/>
            <person name="Zagulski M."/>
            <person name="Dessen P."/>
            <person name="Betermier M."/>
            <person name="Weissenbach J."/>
            <person name="Scarpelli C."/>
            <person name="Schachter V."/>
            <person name="Sperling L."/>
            <person name="Meyer E."/>
            <person name="Cohen J."/>
            <person name="Wincker P."/>
        </authorList>
    </citation>
    <scope>NUCLEOTIDE SEQUENCE [LARGE SCALE GENOMIC DNA]</scope>
    <source>
        <strain evidence="1 2">Stock d4-2</strain>
    </source>
</reference>
<dbReference type="GeneID" id="5016080"/>
<dbReference type="Proteomes" id="UP000000600">
    <property type="component" value="Unassembled WGS sequence"/>
</dbReference>
<dbReference type="KEGG" id="ptm:GSPATT00032750001"/>
<dbReference type="AlphaFoldDB" id="A0BWI1"/>
<keyword evidence="2" id="KW-1185">Reference proteome</keyword>
<dbReference type="RefSeq" id="XP_001430296.1">
    <property type="nucleotide sequence ID" value="XM_001430259.1"/>
</dbReference>
<dbReference type="InParanoid" id="A0BWI1"/>
<name>A0BWI1_PARTE</name>
<proteinExistence type="predicted"/>
<dbReference type="HOGENOM" id="CLU_1762312_0_0_1"/>
<evidence type="ECO:0000313" key="2">
    <source>
        <dbReference type="Proteomes" id="UP000000600"/>
    </source>
</evidence>